<reference evidence="3 4" key="1">
    <citation type="submission" date="2024-02" db="EMBL/GenBank/DDBJ databases">
        <authorList>
            <person name="Vignale AGUSTIN F."/>
            <person name="Sosa J E."/>
            <person name="Modenutti C."/>
        </authorList>
    </citation>
    <scope>NUCLEOTIDE SEQUENCE [LARGE SCALE GENOMIC DNA]</scope>
</reference>
<dbReference type="SMART" id="SM00256">
    <property type="entry name" value="FBOX"/>
    <property type="match status" value="1"/>
</dbReference>
<accession>A0ABC8U5N1</accession>
<name>A0ABC8U5N1_9AQUA</name>
<dbReference type="EMBL" id="CAUOFW020006337">
    <property type="protein sequence ID" value="CAK9174331.1"/>
    <property type="molecule type" value="Genomic_DNA"/>
</dbReference>
<dbReference type="SUPFAM" id="SSF81383">
    <property type="entry name" value="F-box domain"/>
    <property type="match status" value="1"/>
</dbReference>
<dbReference type="Gene3D" id="1.20.1280.50">
    <property type="match status" value="1"/>
</dbReference>
<dbReference type="PANTHER" id="PTHR31672">
    <property type="entry name" value="BNACNNG10540D PROTEIN"/>
    <property type="match status" value="1"/>
</dbReference>
<evidence type="ECO:0000313" key="4">
    <source>
        <dbReference type="Proteomes" id="UP001642360"/>
    </source>
</evidence>
<dbReference type="Pfam" id="PF24750">
    <property type="entry name" value="b-prop_At3g26010-like"/>
    <property type="match status" value="1"/>
</dbReference>
<evidence type="ECO:0000256" key="1">
    <source>
        <dbReference type="SAM" id="MobiDB-lite"/>
    </source>
</evidence>
<feature type="compositionally biased region" description="Polar residues" evidence="1">
    <location>
        <begin position="1"/>
        <end position="35"/>
    </location>
</feature>
<feature type="domain" description="F-box" evidence="2">
    <location>
        <begin position="94"/>
        <end position="134"/>
    </location>
</feature>
<feature type="region of interest" description="Disordered" evidence="1">
    <location>
        <begin position="1"/>
        <end position="36"/>
    </location>
</feature>
<gene>
    <name evidence="3" type="ORF">ILEXP_LOCUS44076</name>
</gene>
<dbReference type="Proteomes" id="UP001642360">
    <property type="component" value="Unassembled WGS sequence"/>
</dbReference>
<dbReference type="InterPro" id="IPR056592">
    <property type="entry name" value="Beta-prop_At3g26010-like"/>
</dbReference>
<protein>
    <recommendedName>
        <fullName evidence="2">F-box domain-containing protein</fullName>
    </recommendedName>
</protein>
<organism evidence="3 4">
    <name type="scientific">Ilex paraguariensis</name>
    <name type="common">yerba mate</name>
    <dbReference type="NCBI Taxonomy" id="185542"/>
    <lineage>
        <taxon>Eukaryota</taxon>
        <taxon>Viridiplantae</taxon>
        <taxon>Streptophyta</taxon>
        <taxon>Embryophyta</taxon>
        <taxon>Tracheophyta</taxon>
        <taxon>Spermatophyta</taxon>
        <taxon>Magnoliopsida</taxon>
        <taxon>eudicotyledons</taxon>
        <taxon>Gunneridae</taxon>
        <taxon>Pentapetalae</taxon>
        <taxon>asterids</taxon>
        <taxon>campanulids</taxon>
        <taxon>Aquifoliales</taxon>
        <taxon>Aquifoliaceae</taxon>
        <taxon>Ilex</taxon>
    </lineage>
</organism>
<dbReference type="InterPro" id="IPR036047">
    <property type="entry name" value="F-box-like_dom_sf"/>
</dbReference>
<evidence type="ECO:0000259" key="2">
    <source>
        <dbReference type="SMART" id="SM00256"/>
    </source>
</evidence>
<proteinExistence type="predicted"/>
<sequence>MARNSASPDHASDNNATNSGSGIDNPNITASISNKDNTRMIVSSDRKLRTNRLHHHHDPSWSQKFLESKRSPEFVVGHLSLSVACKQNIDLLYLTRDLLVEIFIRLPQKEVFRSKCVSSTWNHIISDSSFRRSYVSRNNNSSLPLVGFFHGPVCLRRDILEDLPVSPPRLAFLSTCDQQGRAIQCYTFIQKVSSFVAVTIRLISSAIPLRTSGYHYLNRACDVKALAVGFSCSEDDMMSFKVIRASIRLPQIEDNKLQIETFSSQTGKWKTSQLSFPSKFSLIPYEKCDVMGGIFYWRAKGDAVAAYDPGMGKNHVWLMRFPTTGLNGMCALSDPDGIEVWVLKKKTSQYSLSSIIPRTEWVLTYALNPEDFFVAGFRHQKRQTGGVFLSATSSSWFSTTSFYVRFPSSRFTDCLSSTGYCDLQLQFRD</sequence>
<dbReference type="PANTHER" id="PTHR31672:SF9">
    <property type="entry name" value="F-BOX DOMAIN-CONTAINING PROTEIN"/>
    <property type="match status" value="1"/>
</dbReference>
<keyword evidence="4" id="KW-1185">Reference proteome</keyword>
<dbReference type="AlphaFoldDB" id="A0ABC8U5N1"/>
<comment type="caution">
    <text evidence="3">The sequence shown here is derived from an EMBL/GenBank/DDBJ whole genome shotgun (WGS) entry which is preliminary data.</text>
</comment>
<dbReference type="Pfam" id="PF00646">
    <property type="entry name" value="F-box"/>
    <property type="match status" value="1"/>
</dbReference>
<dbReference type="InterPro" id="IPR050796">
    <property type="entry name" value="SCF_F-box_component"/>
</dbReference>
<dbReference type="InterPro" id="IPR001810">
    <property type="entry name" value="F-box_dom"/>
</dbReference>
<evidence type="ECO:0000313" key="3">
    <source>
        <dbReference type="EMBL" id="CAK9174331.1"/>
    </source>
</evidence>